<dbReference type="EMBL" id="JAKRKC020000002">
    <property type="protein sequence ID" value="MCK2219170.1"/>
    <property type="molecule type" value="Genomic_DNA"/>
</dbReference>
<dbReference type="RefSeq" id="WP_242384043.1">
    <property type="nucleotide sequence ID" value="NZ_JAKRKC020000002.1"/>
</dbReference>
<protein>
    <submittedName>
        <fullName evidence="1">Uncharacterized protein</fullName>
    </submittedName>
</protein>
<name>A0ABT0G3J1_9ACTN</name>
<dbReference type="Proteomes" id="UP001317259">
    <property type="component" value="Unassembled WGS sequence"/>
</dbReference>
<reference evidence="1 2" key="1">
    <citation type="submission" date="2022-04" db="EMBL/GenBank/DDBJ databases">
        <title>Genome draft of Actinomadura sp. ATCC 31491.</title>
        <authorList>
            <person name="Shi X."/>
            <person name="Du Y."/>
        </authorList>
    </citation>
    <scope>NUCLEOTIDE SEQUENCE [LARGE SCALE GENOMIC DNA]</scope>
    <source>
        <strain evidence="1 2">ATCC 31491</strain>
    </source>
</reference>
<sequence length="52" mass="6012">MRFIVDLEYGADGVHGRLTREGSDRAEPFHGWLELLRLLERPDPRGNPRGRP</sequence>
<comment type="caution">
    <text evidence="1">The sequence shown here is derived from an EMBL/GenBank/DDBJ whole genome shotgun (WGS) entry which is preliminary data.</text>
</comment>
<proteinExistence type="predicted"/>
<gene>
    <name evidence="1" type="ORF">MF672_036050</name>
</gene>
<accession>A0ABT0G3J1</accession>
<evidence type="ECO:0000313" key="1">
    <source>
        <dbReference type="EMBL" id="MCK2219170.1"/>
    </source>
</evidence>
<organism evidence="1 2">
    <name type="scientific">Actinomadura luzonensis</name>
    <dbReference type="NCBI Taxonomy" id="2805427"/>
    <lineage>
        <taxon>Bacteria</taxon>
        <taxon>Bacillati</taxon>
        <taxon>Actinomycetota</taxon>
        <taxon>Actinomycetes</taxon>
        <taxon>Streptosporangiales</taxon>
        <taxon>Thermomonosporaceae</taxon>
        <taxon>Actinomadura</taxon>
    </lineage>
</organism>
<evidence type="ECO:0000313" key="2">
    <source>
        <dbReference type="Proteomes" id="UP001317259"/>
    </source>
</evidence>
<keyword evidence="2" id="KW-1185">Reference proteome</keyword>